<reference evidence="2" key="1">
    <citation type="submission" date="2020-02" db="EMBL/GenBank/DDBJ databases">
        <authorList>
            <person name="Meier V. D."/>
        </authorList>
    </citation>
    <scope>NUCLEOTIDE SEQUENCE</scope>
    <source>
        <strain evidence="2">AVDCRST_MAG49</strain>
    </source>
</reference>
<feature type="non-terminal residue" evidence="2">
    <location>
        <position position="65"/>
    </location>
</feature>
<protein>
    <submittedName>
        <fullName evidence="2">Uncharacterized protein</fullName>
    </submittedName>
</protein>
<dbReference type="EMBL" id="CADCWG010000068">
    <property type="protein sequence ID" value="CAA9544292.1"/>
    <property type="molecule type" value="Genomic_DNA"/>
</dbReference>
<name>A0A6J4UC19_9BACT</name>
<evidence type="ECO:0000256" key="1">
    <source>
        <dbReference type="SAM" id="MobiDB-lite"/>
    </source>
</evidence>
<dbReference type="AlphaFoldDB" id="A0A6J4UC19"/>
<organism evidence="2">
    <name type="scientific">uncultured Thermomicrobiales bacterium</name>
    <dbReference type="NCBI Taxonomy" id="1645740"/>
    <lineage>
        <taxon>Bacteria</taxon>
        <taxon>Pseudomonadati</taxon>
        <taxon>Thermomicrobiota</taxon>
        <taxon>Thermomicrobia</taxon>
        <taxon>Thermomicrobiales</taxon>
        <taxon>environmental samples</taxon>
    </lineage>
</organism>
<feature type="non-terminal residue" evidence="2">
    <location>
        <position position="1"/>
    </location>
</feature>
<proteinExistence type="predicted"/>
<gene>
    <name evidence="2" type="ORF">AVDCRST_MAG49-1291</name>
</gene>
<accession>A0A6J4UC19</accession>
<sequence length="65" mass="6807">GRSRAARTPGSAVLGAMATRAERVGRGERARMPRQLAGSGIARHPEDCPGLVRSVRGRPEPASCV</sequence>
<feature type="region of interest" description="Disordered" evidence="1">
    <location>
        <begin position="40"/>
        <end position="65"/>
    </location>
</feature>
<evidence type="ECO:0000313" key="2">
    <source>
        <dbReference type="EMBL" id="CAA9544292.1"/>
    </source>
</evidence>